<evidence type="ECO:0000313" key="2">
    <source>
        <dbReference type="EMBL" id="EEC95752.1"/>
    </source>
</evidence>
<proteinExistence type="predicted"/>
<reference evidence="2 3" key="1">
    <citation type="submission" date="2008-10" db="EMBL/GenBank/DDBJ databases">
        <title>Draft genome sequence of Parabacteroides johnsonii (DSM 18315).</title>
        <authorList>
            <person name="Sudarsanam P."/>
            <person name="Ley R."/>
            <person name="Guruge J."/>
            <person name="Turnbaugh P.J."/>
            <person name="Mahowald M."/>
            <person name="Liep D."/>
            <person name="Gordon J."/>
        </authorList>
    </citation>
    <scope>NUCLEOTIDE SEQUENCE [LARGE SCALE GENOMIC DNA]</scope>
    <source>
        <strain evidence="2 3">DSM 18315</strain>
    </source>
</reference>
<protein>
    <submittedName>
        <fullName evidence="2">Uncharacterized protein</fullName>
    </submittedName>
</protein>
<keyword evidence="1" id="KW-1133">Transmembrane helix</keyword>
<dbReference type="Proteomes" id="UP000005510">
    <property type="component" value="Unassembled WGS sequence"/>
</dbReference>
<dbReference type="HOGENOM" id="CLU_2274659_0_0_10"/>
<evidence type="ECO:0000313" key="3">
    <source>
        <dbReference type="Proteomes" id="UP000005510"/>
    </source>
</evidence>
<organism evidence="2 3">
    <name type="scientific">Parabacteroides johnsonii DSM 18315</name>
    <dbReference type="NCBI Taxonomy" id="537006"/>
    <lineage>
        <taxon>Bacteria</taxon>
        <taxon>Pseudomonadati</taxon>
        <taxon>Bacteroidota</taxon>
        <taxon>Bacteroidia</taxon>
        <taxon>Bacteroidales</taxon>
        <taxon>Tannerellaceae</taxon>
        <taxon>Parabacteroides</taxon>
    </lineage>
</organism>
<gene>
    <name evidence="2" type="ORF">PRABACTJOHN_02845</name>
</gene>
<feature type="transmembrane region" description="Helical" evidence="1">
    <location>
        <begin position="16"/>
        <end position="34"/>
    </location>
</feature>
<dbReference type="EMBL" id="ABYH01000310">
    <property type="protein sequence ID" value="EEC95752.1"/>
    <property type="molecule type" value="Genomic_DNA"/>
</dbReference>
<keyword evidence="1" id="KW-0472">Membrane</keyword>
<comment type="caution">
    <text evidence="2">The sequence shown here is derived from an EMBL/GenBank/DDBJ whole genome shotgun (WGS) entry which is preliminary data.</text>
</comment>
<keyword evidence="1" id="KW-0812">Transmembrane</keyword>
<sequence length="102" mass="12160">MQICSAGLIHLNFSSYVYFILSLYITTKIHFFLWTGKKNEEYPSPFRLTKCYCPTVKNYFLPHENGITIAGNIFSHIYMERIYLLLLSKRQKMFFLSPLLYE</sequence>
<dbReference type="STRING" id="537006.PRABACTJOHN_02845"/>
<dbReference type="AlphaFoldDB" id="B7BCS5"/>
<reference evidence="2 3" key="2">
    <citation type="submission" date="2008-10" db="EMBL/GenBank/DDBJ databases">
        <authorList>
            <person name="Fulton L."/>
            <person name="Clifton S."/>
            <person name="Fulton B."/>
            <person name="Xu J."/>
            <person name="Minx P."/>
            <person name="Pepin K.H."/>
            <person name="Johnson M."/>
            <person name="Bhonagiri V."/>
            <person name="Nash W.E."/>
            <person name="Mardis E.R."/>
            <person name="Wilson R.K."/>
        </authorList>
    </citation>
    <scope>NUCLEOTIDE SEQUENCE [LARGE SCALE GENOMIC DNA]</scope>
    <source>
        <strain evidence="2 3">DSM 18315</strain>
    </source>
</reference>
<evidence type="ECO:0000256" key="1">
    <source>
        <dbReference type="SAM" id="Phobius"/>
    </source>
</evidence>
<accession>B7BCS5</accession>
<name>B7BCS5_9BACT</name>